<dbReference type="EMBL" id="JAIMBW010000001">
    <property type="protein sequence ID" value="MBY4894791.1"/>
    <property type="molecule type" value="Genomic_DNA"/>
</dbReference>
<protein>
    <recommendedName>
        <fullName evidence="4">Phage shock protein B</fullName>
    </recommendedName>
</protein>
<dbReference type="EMBL" id="CP078073">
    <property type="protein sequence ID" value="QXL87421.1"/>
    <property type="molecule type" value="Genomic_DNA"/>
</dbReference>
<dbReference type="AlphaFoldDB" id="A0A975TV93"/>
<feature type="transmembrane region" description="Helical" evidence="1">
    <location>
        <begin position="6"/>
        <end position="25"/>
    </location>
</feature>
<organism evidence="2">
    <name type="scientific">Gymnodinialimonas phycosphaerae</name>
    <dbReference type="NCBI Taxonomy" id="2841589"/>
    <lineage>
        <taxon>Bacteria</taxon>
        <taxon>Pseudomonadati</taxon>
        <taxon>Pseudomonadota</taxon>
        <taxon>Alphaproteobacteria</taxon>
        <taxon>Rhodobacterales</taxon>
        <taxon>Paracoccaceae</taxon>
        <taxon>Gymnodinialimonas</taxon>
    </lineage>
</organism>
<keyword evidence="1" id="KW-0472">Membrane</keyword>
<keyword evidence="3" id="KW-1185">Reference proteome</keyword>
<dbReference type="RefSeq" id="WP_257894298.1">
    <property type="nucleotide sequence ID" value="NZ_JAIMBW010000001.1"/>
</dbReference>
<evidence type="ECO:0000313" key="3">
    <source>
        <dbReference type="Proteomes" id="UP000693972"/>
    </source>
</evidence>
<sequence>MLERSTMPFTMTIIILLVILVIFAMKYGAQLLRDRAEAARSTDIDVRLTALTEQNRDLEKRVSHIEAMLREVE</sequence>
<keyword evidence="1" id="KW-1133">Transmembrane helix</keyword>
<evidence type="ECO:0008006" key="4">
    <source>
        <dbReference type="Google" id="ProtNLM"/>
    </source>
</evidence>
<name>A0A975TV93_9RHOB</name>
<accession>A0A975TV93</accession>
<reference evidence="2 3" key="1">
    <citation type="submission" date="2021-07" db="EMBL/GenBank/DDBJ databases">
        <title>Karlodiniumbacter phycospheric gen. nov., sp. nov., a phycosphere bacterium isolated from karlodinium veneficum.</title>
        <authorList>
            <person name="Peng Y."/>
            <person name="Jiang L."/>
            <person name="Lee J."/>
        </authorList>
    </citation>
    <scope>NUCLEOTIDE SEQUENCE</scope>
    <source>
        <strain evidence="2 3">N5</strain>
    </source>
</reference>
<keyword evidence="1" id="KW-0812">Transmembrane</keyword>
<proteinExistence type="predicted"/>
<evidence type="ECO:0000313" key="2">
    <source>
        <dbReference type="EMBL" id="QXL87421.1"/>
    </source>
</evidence>
<gene>
    <name evidence="2" type="ORF">KUL25_18700</name>
</gene>
<evidence type="ECO:0000256" key="1">
    <source>
        <dbReference type="SAM" id="Phobius"/>
    </source>
</evidence>
<dbReference type="Proteomes" id="UP000693972">
    <property type="component" value="Unassembled WGS sequence"/>
</dbReference>